<dbReference type="PANTHER" id="PTHR33387:SF3">
    <property type="entry name" value="DUF985 DOMAIN-CONTAINING PROTEIN"/>
    <property type="match status" value="1"/>
</dbReference>
<name>A0A345UHI1_9BACT</name>
<dbReference type="RefSeq" id="WP_114983256.1">
    <property type="nucleotide sequence ID" value="NZ_CP027806.1"/>
</dbReference>
<dbReference type="InterPro" id="IPR014710">
    <property type="entry name" value="RmlC-like_jellyroll"/>
</dbReference>
<dbReference type="Proteomes" id="UP000254808">
    <property type="component" value="Chromosome"/>
</dbReference>
<dbReference type="KEGG" id="cprv:CYPRO_0648"/>
<protein>
    <recommendedName>
        <fullName evidence="1">DUF985 domain-containing protein</fullName>
    </recommendedName>
</protein>
<gene>
    <name evidence="2" type="ORF">CYPRO_0648</name>
</gene>
<accession>A0A345UHI1</accession>
<dbReference type="OrthoDB" id="9798288at2"/>
<reference evidence="2 3" key="1">
    <citation type="submission" date="2018-03" db="EMBL/GenBank/DDBJ databases">
        <title>Phenotypic and genomic properties of Cyclonatronum proteinivorum gen. nov., sp. nov., a haloalkaliphilic bacteroidete from soda lakes possessing Na+-translocating rhodopsin.</title>
        <authorList>
            <person name="Toshchakov S.V."/>
            <person name="Korzhenkov A."/>
            <person name="Samarov N.I."/>
            <person name="Kublanov I.V."/>
            <person name="Muntyan M.S."/>
            <person name="Sorokin D.Y."/>
        </authorList>
    </citation>
    <scope>NUCLEOTIDE SEQUENCE [LARGE SCALE GENOMIC DNA]</scope>
    <source>
        <strain evidence="2 3">Omega</strain>
    </source>
</reference>
<evidence type="ECO:0000259" key="1">
    <source>
        <dbReference type="Pfam" id="PF06172"/>
    </source>
</evidence>
<keyword evidence="3" id="KW-1185">Reference proteome</keyword>
<organism evidence="2 3">
    <name type="scientific">Cyclonatronum proteinivorum</name>
    <dbReference type="NCBI Taxonomy" id="1457365"/>
    <lineage>
        <taxon>Bacteria</taxon>
        <taxon>Pseudomonadati</taxon>
        <taxon>Balneolota</taxon>
        <taxon>Balneolia</taxon>
        <taxon>Balneolales</taxon>
        <taxon>Cyclonatronaceae</taxon>
        <taxon>Cyclonatronum</taxon>
    </lineage>
</organism>
<sequence>MTSRKDRIIRALHLSPHPEGGYFRETYRSPLNLPVHQQTEAFEGPRAACTGIYYLLGAGDFSAFHRIKSDEMWHHYEGVPLTIHLIHPDGLYQAVTIGGDVGAGGRPQFVVPANTWFAVTVEANPETQRDAFALTGCTVSPGFDFKDFEMANGYMLKNAFPEHADLISELVRE</sequence>
<dbReference type="SUPFAM" id="SSF51182">
    <property type="entry name" value="RmlC-like cupins"/>
    <property type="match status" value="1"/>
</dbReference>
<dbReference type="InterPro" id="IPR009327">
    <property type="entry name" value="Cupin_DUF985"/>
</dbReference>
<evidence type="ECO:0000313" key="2">
    <source>
        <dbReference type="EMBL" id="AXI99932.1"/>
    </source>
</evidence>
<proteinExistence type="predicted"/>
<evidence type="ECO:0000313" key="3">
    <source>
        <dbReference type="Proteomes" id="UP000254808"/>
    </source>
</evidence>
<feature type="domain" description="DUF985" evidence="1">
    <location>
        <begin position="7"/>
        <end position="151"/>
    </location>
</feature>
<dbReference type="CDD" id="cd06121">
    <property type="entry name" value="cupin_YML079wp"/>
    <property type="match status" value="1"/>
</dbReference>
<dbReference type="PANTHER" id="PTHR33387">
    <property type="entry name" value="RMLC-LIKE JELLY ROLL FOLD PROTEIN"/>
    <property type="match status" value="1"/>
</dbReference>
<dbReference type="AlphaFoldDB" id="A0A345UHI1"/>
<dbReference type="InterPro" id="IPR011051">
    <property type="entry name" value="RmlC_Cupin_sf"/>
</dbReference>
<dbReference type="InterPro" id="IPR039935">
    <property type="entry name" value="YML079W-like"/>
</dbReference>
<dbReference type="Gene3D" id="2.60.120.10">
    <property type="entry name" value="Jelly Rolls"/>
    <property type="match status" value="1"/>
</dbReference>
<dbReference type="EMBL" id="CP027806">
    <property type="protein sequence ID" value="AXI99932.1"/>
    <property type="molecule type" value="Genomic_DNA"/>
</dbReference>
<dbReference type="Pfam" id="PF06172">
    <property type="entry name" value="Cupin_5"/>
    <property type="match status" value="1"/>
</dbReference>